<feature type="transmembrane region" description="Helical" evidence="2">
    <location>
        <begin position="41"/>
        <end position="57"/>
    </location>
</feature>
<evidence type="ECO:0000313" key="4">
    <source>
        <dbReference type="Proteomes" id="UP001221328"/>
    </source>
</evidence>
<feature type="transmembrane region" description="Helical" evidence="2">
    <location>
        <begin position="19"/>
        <end position="35"/>
    </location>
</feature>
<feature type="region of interest" description="Disordered" evidence="1">
    <location>
        <begin position="220"/>
        <end position="246"/>
    </location>
</feature>
<comment type="caution">
    <text evidence="3">The sequence shown here is derived from an EMBL/GenBank/DDBJ whole genome shotgun (WGS) entry which is preliminary data.</text>
</comment>
<feature type="transmembrane region" description="Helical" evidence="2">
    <location>
        <begin position="159"/>
        <end position="178"/>
    </location>
</feature>
<gene>
    <name evidence="3" type="ORF">PO587_27555</name>
</gene>
<dbReference type="EMBL" id="JAQOSK010000011">
    <property type="protein sequence ID" value="MDC2958203.1"/>
    <property type="molecule type" value="Genomic_DNA"/>
</dbReference>
<evidence type="ECO:0000256" key="2">
    <source>
        <dbReference type="SAM" id="Phobius"/>
    </source>
</evidence>
<keyword evidence="2" id="KW-0812">Transmembrane</keyword>
<keyword evidence="2" id="KW-0472">Membrane</keyword>
<keyword evidence="2" id="KW-1133">Transmembrane helix</keyword>
<dbReference type="Proteomes" id="UP001221328">
    <property type="component" value="Unassembled WGS sequence"/>
</dbReference>
<proteinExistence type="predicted"/>
<protein>
    <submittedName>
        <fullName evidence="3">Uncharacterized protein</fullName>
    </submittedName>
</protein>
<accession>A0ABT5G097</accession>
<evidence type="ECO:0000313" key="3">
    <source>
        <dbReference type="EMBL" id="MDC2958203.1"/>
    </source>
</evidence>
<feature type="transmembrane region" description="Helical" evidence="2">
    <location>
        <begin position="122"/>
        <end position="139"/>
    </location>
</feature>
<sequence>MLWDYVHDRPRAIAERQQLILVLAWAGIALLVFAFQLPGGSWWVLGSWVVTTTQFYLSDRLRVRAVQDDLNMYRDQFNTSAKLAKHRNEHNNGLPLGPSQQQFYEWMSLQPAPVKWAPMRPLPVIPIYCLVSLSALALYGTRDLLAHRHLGIGPEQAPAIIATVTGLPGLLLAVLMVIPRVIRAWGAASKDTDTGEAAKIRAWAELRRAEAAILLAQQGITSLPAPPPPGDADELPPPPDGAEPEP</sequence>
<keyword evidence="4" id="KW-1185">Reference proteome</keyword>
<reference evidence="3 4" key="1">
    <citation type="journal article" date="2015" name="Int. J. Syst. Evol. Microbiol.">
        <title>Streptomyces gilvifuscus sp. nov., an actinomycete that produces antibacterial compounds isolated from soil.</title>
        <authorList>
            <person name="Nguyen T.M."/>
            <person name="Kim J."/>
        </authorList>
    </citation>
    <scope>NUCLEOTIDE SEQUENCE [LARGE SCALE GENOMIC DNA]</scope>
    <source>
        <strain evidence="3 4">T113</strain>
    </source>
</reference>
<evidence type="ECO:0000256" key="1">
    <source>
        <dbReference type="SAM" id="MobiDB-lite"/>
    </source>
</evidence>
<dbReference type="RefSeq" id="WP_272177097.1">
    <property type="nucleotide sequence ID" value="NZ_JAQOSK010000011.1"/>
</dbReference>
<organism evidence="3 4">
    <name type="scientific">Streptomyces gilvifuscus</name>
    <dbReference type="NCBI Taxonomy" id="1550617"/>
    <lineage>
        <taxon>Bacteria</taxon>
        <taxon>Bacillati</taxon>
        <taxon>Actinomycetota</taxon>
        <taxon>Actinomycetes</taxon>
        <taxon>Kitasatosporales</taxon>
        <taxon>Streptomycetaceae</taxon>
        <taxon>Streptomyces</taxon>
    </lineage>
</organism>
<feature type="compositionally biased region" description="Pro residues" evidence="1">
    <location>
        <begin position="224"/>
        <end position="246"/>
    </location>
</feature>
<name>A0ABT5G097_9ACTN</name>